<organism evidence="1 2">
    <name type="scientific">Ornithinibacillus caprae</name>
    <dbReference type="NCBI Taxonomy" id="2678566"/>
    <lineage>
        <taxon>Bacteria</taxon>
        <taxon>Bacillati</taxon>
        <taxon>Bacillota</taxon>
        <taxon>Bacilli</taxon>
        <taxon>Bacillales</taxon>
        <taxon>Bacillaceae</taxon>
        <taxon>Ornithinibacillus</taxon>
    </lineage>
</organism>
<accession>A0A6N8FCQ0</accession>
<gene>
    <name evidence="1" type="ORF">GMD78_02805</name>
</gene>
<dbReference type="Proteomes" id="UP000469125">
    <property type="component" value="Unassembled WGS sequence"/>
</dbReference>
<evidence type="ECO:0008006" key="3">
    <source>
        <dbReference type="Google" id="ProtNLM"/>
    </source>
</evidence>
<proteinExistence type="predicted"/>
<evidence type="ECO:0000313" key="1">
    <source>
        <dbReference type="EMBL" id="MUK87330.1"/>
    </source>
</evidence>
<reference evidence="1 2" key="1">
    <citation type="submission" date="2019-11" db="EMBL/GenBank/DDBJ databases">
        <authorList>
            <person name="Li X."/>
        </authorList>
    </citation>
    <scope>NUCLEOTIDE SEQUENCE [LARGE SCALE GENOMIC DNA]</scope>
    <source>
        <strain evidence="1 2">L9</strain>
    </source>
</reference>
<sequence>MKNNYEKLIKEGKAPEGSTYLESTTKSYVNGEEITNRIHSTGVLNEHQMLGPITSTSAYRAKEDVQRNSSYATLAAHRNGPMPVMDSFNSAQGNVKKNGVLQKAGSIVKGVADFLFLDDIKTLTSQDTSLLEKGMAAANFFPIGKVVKGAKLGYNVISNSQVIGKVTEGVKKGWNKAKNAAKTVTDKTSKAIKSGANGIKNAWNKLFGKGDSNKAKDVKDAVEGKDNIGWSMPQGGGTINGRKYSEHALERMAPNTPEVRAELTTRAHQRATQQGLKPGTKEYNDFMKKQVDPRGITPSVVEDTIKYGTPSPGNTPGTTVYQRDQIRVVTNSNGDVITVIPR</sequence>
<dbReference type="EMBL" id="WOCA01000002">
    <property type="protein sequence ID" value="MUK87330.1"/>
    <property type="molecule type" value="Genomic_DNA"/>
</dbReference>
<comment type="caution">
    <text evidence="1">The sequence shown here is derived from an EMBL/GenBank/DDBJ whole genome shotgun (WGS) entry which is preliminary data.</text>
</comment>
<dbReference type="AlphaFoldDB" id="A0A6N8FCQ0"/>
<name>A0A6N8FCQ0_9BACI</name>
<keyword evidence="2" id="KW-1185">Reference proteome</keyword>
<protein>
    <recommendedName>
        <fullName evidence="3">Pre-toxin TG domain-containing protein</fullName>
    </recommendedName>
</protein>
<evidence type="ECO:0000313" key="2">
    <source>
        <dbReference type="Proteomes" id="UP000469125"/>
    </source>
</evidence>
<dbReference type="RefSeq" id="WP_155666964.1">
    <property type="nucleotide sequence ID" value="NZ_WOCA01000002.1"/>
</dbReference>